<dbReference type="InterPro" id="IPR037914">
    <property type="entry name" value="SpoVT-AbrB_sf"/>
</dbReference>
<dbReference type="SUPFAM" id="SSF89447">
    <property type="entry name" value="AbrB/MazE/MraZ-like"/>
    <property type="match status" value="1"/>
</dbReference>
<dbReference type="Proteomes" id="UP000316238">
    <property type="component" value="Unassembled WGS sequence"/>
</dbReference>
<sequence length="76" mass="8871">MQTAKLFVNGRSQAVRLPRGFKFKGTDVFIQKVGDSVILFPKDKVWETFLSGLNRFTDDFMENGREQPEMQERDEL</sequence>
<dbReference type="NCBIfam" id="NF040493">
    <property type="entry name" value="TA_anti_VapB"/>
    <property type="match status" value="1"/>
</dbReference>
<dbReference type="AlphaFoldDB" id="A0A521FZA1"/>
<proteinExistence type="predicted"/>
<name>A0A521FZA1_9BACT</name>
<dbReference type="InterPro" id="IPR051734">
    <property type="entry name" value="VapB_TA_antitoxins"/>
</dbReference>
<comment type="caution">
    <text evidence="1">The sequence shown here is derived from an EMBL/GenBank/DDBJ whole genome shotgun (WGS) entry which is preliminary data.</text>
</comment>
<dbReference type="InterPro" id="IPR047976">
    <property type="entry name" value="Anti_VapB2-like"/>
</dbReference>
<dbReference type="PANTHER" id="PTHR37550:SF3">
    <property type="entry name" value="ANTITOXIN VAPB1"/>
    <property type="match status" value="1"/>
</dbReference>
<keyword evidence="2" id="KW-1185">Reference proteome</keyword>
<dbReference type="Gene3D" id="2.10.260.10">
    <property type="match status" value="1"/>
</dbReference>
<reference evidence="1" key="1">
    <citation type="submission" date="2017-07" db="EMBL/GenBank/DDBJ databases">
        <title>The cable genome - Insights into the physiology and evolution of filamentous bacteria capable of sulfide oxidation via long distance electron transfer.</title>
        <authorList>
            <person name="Thorup C."/>
            <person name="Bjerg J.T."/>
            <person name="Schreiber L."/>
            <person name="Nielsen L.P."/>
            <person name="Kjeldsen K.U."/>
            <person name="Boesen T."/>
            <person name="Boggild A."/>
            <person name="Meysman F."/>
            <person name="Geelhoed J."/>
            <person name="Schramm A."/>
        </authorList>
    </citation>
    <scope>NUCLEOTIDE SEQUENCE [LARGE SCALE GENOMIC DNA]</scope>
    <source>
        <strain evidence="1">GS</strain>
    </source>
</reference>
<gene>
    <name evidence="1" type="ORF">CDV28_14025</name>
</gene>
<dbReference type="EMBL" id="NQJD01000040">
    <property type="protein sequence ID" value="TAA74097.1"/>
    <property type="molecule type" value="Genomic_DNA"/>
</dbReference>
<protein>
    <submittedName>
        <fullName evidence="1">Antitoxin VapB</fullName>
    </submittedName>
</protein>
<dbReference type="PANTHER" id="PTHR37550">
    <property type="entry name" value="ANTITOXIN VAPB1"/>
    <property type="match status" value="1"/>
</dbReference>
<evidence type="ECO:0000313" key="1">
    <source>
        <dbReference type="EMBL" id="TAA74097.1"/>
    </source>
</evidence>
<evidence type="ECO:0000313" key="2">
    <source>
        <dbReference type="Proteomes" id="UP000316238"/>
    </source>
</evidence>
<accession>A0A521FZA1</accession>
<organism evidence="1 2">
    <name type="scientific">Candidatus Electronema aureum</name>
    <dbReference type="NCBI Taxonomy" id="2005002"/>
    <lineage>
        <taxon>Bacteria</taxon>
        <taxon>Pseudomonadati</taxon>
        <taxon>Thermodesulfobacteriota</taxon>
        <taxon>Desulfobulbia</taxon>
        <taxon>Desulfobulbales</taxon>
        <taxon>Desulfobulbaceae</taxon>
        <taxon>Candidatus Electronema</taxon>
    </lineage>
</organism>